<dbReference type="InterPro" id="IPR013087">
    <property type="entry name" value="Znf_C2H2_type"/>
</dbReference>
<dbReference type="Gene3D" id="3.30.160.60">
    <property type="entry name" value="Classic Zinc Finger"/>
    <property type="match status" value="4"/>
</dbReference>
<dbReference type="InterPro" id="IPR003604">
    <property type="entry name" value="Matrin/U1-like-C_Znf_C2H2"/>
</dbReference>
<feature type="domain" description="C2H2-type" evidence="3">
    <location>
        <begin position="403"/>
        <end position="425"/>
    </location>
</feature>
<dbReference type="InterPro" id="IPR036236">
    <property type="entry name" value="Znf_C2H2_sf"/>
</dbReference>
<keyword evidence="1" id="KW-0863">Zinc-finger</keyword>
<dbReference type="OrthoDB" id="9451254at2759"/>
<dbReference type="SUPFAM" id="SSF57667">
    <property type="entry name" value="beta-beta-alpha zinc fingers"/>
    <property type="match status" value="4"/>
</dbReference>
<evidence type="ECO:0000256" key="2">
    <source>
        <dbReference type="SAM" id="MobiDB-lite"/>
    </source>
</evidence>
<feature type="compositionally biased region" description="Low complexity" evidence="2">
    <location>
        <begin position="49"/>
        <end position="59"/>
    </location>
</feature>
<dbReference type="SMART" id="SM00451">
    <property type="entry name" value="ZnF_U1"/>
    <property type="match status" value="2"/>
</dbReference>
<feature type="compositionally biased region" description="Polar residues" evidence="2">
    <location>
        <begin position="132"/>
        <end position="147"/>
    </location>
</feature>
<dbReference type="EMBL" id="JABCRI010000004">
    <property type="protein sequence ID" value="KAF8408183.1"/>
    <property type="molecule type" value="Genomic_DNA"/>
</dbReference>
<feature type="region of interest" description="Disordered" evidence="2">
    <location>
        <begin position="31"/>
        <end position="61"/>
    </location>
</feature>
<evidence type="ECO:0000313" key="4">
    <source>
        <dbReference type="EMBL" id="KAF8408183.1"/>
    </source>
</evidence>
<accession>A0A835DL56</accession>
<reference evidence="4 5" key="1">
    <citation type="submission" date="2020-04" db="EMBL/GenBank/DDBJ databases">
        <title>Plant Genome Project.</title>
        <authorList>
            <person name="Zhang R.-G."/>
        </authorList>
    </citation>
    <scope>NUCLEOTIDE SEQUENCE [LARGE SCALE GENOMIC DNA]</scope>
    <source>
        <strain evidence="4">YNK0</strain>
        <tissue evidence="4">Leaf</tissue>
    </source>
</reference>
<feature type="region of interest" description="Disordered" evidence="2">
    <location>
        <begin position="582"/>
        <end position="622"/>
    </location>
</feature>
<feature type="region of interest" description="Disordered" evidence="2">
    <location>
        <begin position="125"/>
        <end position="162"/>
    </location>
</feature>
<dbReference type="PROSITE" id="PS00028">
    <property type="entry name" value="ZINC_FINGER_C2H2_1"/>
    <property type="match status" value="4"/>
</dbReference>
<feature type="domain" description="C2H2-type" evidence="3">
    <location>
        <begin position="487"/>
        <end position="509"/>
    </location>
</feature>
<dbReference type="Pfam" id="PF13912">
    <property type="entry name" value="zf-C2H2_6"/>
    <property type="match status" value="4"/>
</dbReference>
<evidence type="ECO:0000313" key="5">
    <source>
        <dbReference type="Proteomes" id="UP000655225"/>
    </source>
</evidence>
<feature type="domain" description="C2H2-type" evidence="3">
    <location>
        <begin position="95"/>
        <end position="122"/>
    </location>
</feature>
<evidence type="ECO:0000259" key="3">
    <source>
        <dbReference type="PROSITE" id="PS50157"/>
    </source>
</evidence>
<keyword evidence="1" id="KW-0479">Metal-binding</keyword>
<dbReference type="Pfam" id="PF12874">
    <property type="entry name" value="zf-met"/>
    <property type="match status" value="2"/>
</dbReference>
<protein>
    <recommendedName>
        <fullName evidence="3">C2H2-type domain-containing protein</fullName>
    </recommendedName>
</protein>
<dbReference type="Proteomes" id="UP000655225">
    <property type="component" value="Unassembled WGS sequence"/>
</dbReference>
<dbReference type="PANTHER" id="PTHR46869">
    <property type="entry name" value="C2H2-LIKE ZINC FINGER PROTEIN"/>
    <property type="match status" value="1"/>
</dbReference>
<gene>
    <name evidence="4" type="ORF">HHK36_007325</name>
</gene>
<organism evidence="4 5">
    <name type="scientific">Tetracentron sinense</name>
    <name type="common">Spur-leaf</name>
    <dbReference type="NCBI Taxonomy" id="13715"/>
    <lineage>
        <taxon>Eukaryota</taxon>
        <taxon>Viridiplantae</taxon>
        <taxon>Streptophyta</taxon>
        <taxon>Embryophyta</taxon>
        <taxon>Tracheophyta</taxon>
        <taxon>Spermatophyta</taxon>
        <taxon>Magnoliopsida</taxon>
        <taxon>Trochodendrales</taxon>
        <taxon>Trochodendraceae</taxon>
        <taxon>Tetracentron</taxon>
    </lineage>
</organism>
<dbReference type="SMART" id="SM00355">
    <property type="entry name" value="ZnF_C2H2"/>
    <property type="match status" value="6"/>
</dbReference>
<dbReference type="PROSITE" id="PS50157">
    <property type="entry name" value="ZINC_FINGER_C2H2_2"/>
    <property type="match status" value="4"/>
</dbReference>
<feature type="compositionally biased region" description="Basic residues" evidence="2">
    <location>
        <begin position="152"/>
        <end position="162"/>
    </location>
</feature>
<dbReference type="AlphaFoldDB" id="A0A835DL56"/>
<name>A0A835DL56_TETSI</name>
<dbReference type="PANTHER" id="PTHR46869:SF6">
    <property type="entry name" value="C2H2-TYPE DOMAIN-CONTAINING PROTEIN"/>
    <property type="match status" value="1"/>
</dbReference>
<sequence>MKEHQEQNHVCKFCKKSFLCGRSLGGHMRSHMTMNSAETEEKLSKRKVSSASGGSSSNSYMGFESGGHSSYGLRENPKKTWRLSDSSNGNLWQEKVCKECGKGFQSWKALFGHMRCHSERDRISNTIEDDSGTSSNQKLVMDSQSVNEAAAPRRRQRSRRTRYKTNKTSFSFAIASTSVSKIEQEQEEVAMCLMMLSKDVGHWGGLNSSRESSDNNSLVLEARSSCLDKQITKKEGKIFVLNGGETVKIKKPIDKKLEYRLSDSDNVRFEMERSDFAVSGSEFLRDDVKKVELEVSVDGFLRDDELKNPKLDHESGFEASNAELEKDLCNENKVKCTEAELGKDLIKEIGFNHDDLGSRKYNSSKRTRSDAYYPELGGNTFKLIKYDASDSEICKDAHKKSKFECTTCNKIFHSYQALGGHRASHKKIGGCFASKIESSENSIETNISPEPTADSKYIKSCIIKNPIDQDVGGNAEKCKGSKNSKGHECPFCRKVFASGQALGGHKRSHLVGGSDARGNQTIVIQKQLPVIRDLLDLNLPAPMEEETNVHVGFKPCWVGSNCNHEPLTEGYAVLRKWAEMQQYPPNPNPSTDPYAQLYEAQPSNPYYPHQPQNPNPNPSHGFPSVHYVAGLEAALRPPGIDAYATLSSYPPNHVGYDGQAAVAYGHQPVQAGALAAAAYYQDSSAAAQNWDVKEAIRQFGVDPVGYAIVSVLVSLRISLISVGIWGFTMLELSAGTRPPNGTVSLVAANPNPIFYTNPPFRSHGNGTWRRGPKKTKIVQSAWCEICKIDCNSKDVLDQHKLGKKHNKNLEKIEESKKGANATVSTATPVALTIGPVENPAVQQMKRKVAPPVPEEDLETKRRKLLEGGAAAEAVRACAICNVVCNSDVVFNYHLAGQKHAAMVKKHAAGTGTAA</sequence>
<feature type="domain" description="C2H2-type" evidence="3">
    <location>
        <begin position="9"/>
        <end position="36"/>
    </location>
</feature>
<keyword evidence="1" id="KW-0862">Zinc</keyword>
<dbReference type="GO" id="GO:0008270">
    <property type="term" value="F:zinc ion binding"/>
    <property type="evidence" value="ECO:0007669"/>
    <property type="project" value="UniProtKB-KW"/>
</dbReference>
<comment type="caution">
    <text evidence="4">The sequence shown here is derived from an EMBL/GenBank/DDBJ whole genome shotgun (WGS) entry which is preliminary data.</text>
</comment>
<dbReference type="GO" id="GO:0003676">
    <property type="term" value="F:nucleic acid binding"/>
    <property type="evidence" value="ECO:0007669"/>
    <property type="project" value="InterPro"/>
</dbReference>
<proteinExistence type="predicted"/>
<evidence type="ECO:0000256" key="1">
    <source>
        <dbReference type="PROSITE-ProRule" id="PRU00042"/>
    </source>
</evidence>
<keyword evidence="5" id="KW-1185">Reference proteome</keyword>